<dbReference type="EMBL" id="KP763670">
    <property type="protein sequence ID" value="AKN81044.1"/>
    <property type="molecule type" value="Genomic_DNA"/>
</dbReference>
<accession>A0A126FCB6</accession>
<dbReference type="KEGG" id="vg:40526687"/>
<name>A0A126FCB6_9ABAC</name>
<organism evidence="1 2">
    <name type="scientific">Lonomia obliqua multiple nucleopolyhedrovirus</name>
    <dbReference type="NCBI Taxonomy" id="134394"/>
    <lineage>
        <taxon>Viruses</taxon>
        <taxon>Viruses incertae sedis</taxon>
        <taxon>Naldaviricetes</taxon>
        <taxon>Lefavirales</taxon>
        <taxon>Baculoviridae</taxon>
        <taxon>Alphabaculovirus</taxon>
        <taxon>Alphabaculovirus lonobliquae</taxon>
        <taxon>Lonomia obliqua nucleopolyhedrovirus</taxon>
    </lineage>
</organism>
<proteinExistence type="predicted"/>
<evidence type="ECO:0000313" key="1">
    <source>
        <dbReference type="EMBL" id="AKN81044.1"/>
    </source>
</evidence>
<protein>
    <submittedName>
        <fullName evidence="1">Uncharacterized protein</fullName>
    </submittedName>
</protein>
<evidence type="ECO:0000313" key="2">
    <source>
        <dbReference type="Proteomes" id="UP000297030"/>
    </source>
</evidence>
<keyword evidence="2" id="KW-1185">Reference proteome</keyword>
<dbReference type="RefSeq" id="YP_009666417.1">
    <property type="nucleotide sequence ID" value="NC_043520.1"/>
</dbReference>
<dbReference type="GeneID" id="40526687"/>
<gene>
    <name evidence="1" type="primary">Orf-55</name>
</gene>
<reference evidence="1 2" key="1">
    <citation type="submission" date="2015-02" db="EMBL/GenBank/DDBJ databases">
        <title>Complete genome of a baculovirus isolated from a medical interest larvae: lLonomia obliqua (Lepidoptera: Saturniidae).</title>
        <authorList>
            <person name="Clara A.-S.W."/>
            <person name="Daniel A.-A.M.P."/>
            <person name="Miguel A.S."/>
            <person name="Jhon F.E.A."/>
            <person name="Fabricio M.S."/>
            <person name="Jose W.L.C."/>
            <person name="Bergmann R.M."/>
            <person name="Fernando M.L."/>
        </authorList>
    </citation>
    <scope>NUCLEOTIDE SEQUENCE [LARGE SCALE GENOMIC DNA]</scope>
    <source>
        <strain evidence="1">SP/2000</strain>
    </source>
</reference>
<sequence>MANAFFAHSSNNCVADYTTFDVRKYLKVNLLGYNSKPLILHRYSFLFGSLQNKTDLWNEKLHYLLSKLKFSPFPMITIKMVILNASKFTFKCKYIVYEIVWSEHEQFKVGSKHKCVVAKYHRRKNTSVQMYMTDNYASYLHNNIIKNHRSVFGRQHFNADTLPYLYVKQKTDSATLDGKIFSIYVNIIKFI</sequence>
<dbReference type="Proteomes" id="UP000297030">
    <property type="component" value="Segment"/>
</dbReference>